<dbReference type="AlphaFoldDB" id="A0A238YSM9"/>
<keyword evidence="2" id="KW-1185">Reference proteome</keyword>
<evidence type="ECO:0000313" key="2">
    <source>
        <dbReference type="Proteomes" id="UP000198415"/>
    </source>
</evidence>
<gene>
    <name evidence="1" type="ORF">SAMN06264365_105116</name>
</gene>
<proteinExistence type="predicted"/>
<dbReference type="Proteomes" id="UP000198415">
    <property type="component" value="Unassembled WGS sequence"/>
</dbReference>
<dbReference type="EMBL" id="FZNR01000005">
    <property type="protein sequence ID" value="SNR73603.1"/>
    <property type="molecule type" value="Genomic_DNA"/>
</dbReference>
<reference evidence="1 2" key="1">
    <citation type="submission" date="2017-06" db="EMBL/GenBank/DDBJ databases">
        <authorList>
            <person name="Kim H.J."/>
            <person name="Triplett B.A."/>
        </authorList>
    </citation>
    <scope>NUCLEOTIDE SEQUENCE [LARGE SCALE GENOMIC DNA]</scope>
    <source>
        <strain evidence="1 2">DSM 43151</strain>
    </source>
</reference>
<accession>A0A238YSM9</accession>
<protein>
    <recommendedName>
        <fullName evidence="3">DUF402 domain-containing protein</fullName>
    </recommendedName>
</protein>
<organism evidence="1 2">
    <name type="scientific">Actinoplanes regularis</name>
    <dbReference type="NCBI Taxonomy" id="52697"/>
    <lineage>
        <taxon>Bacteria</taxon>
        <taxon>Bacillati</taxon>
        <taxon>Actinomycetota</taxon>
        <taxon>Actinomycetes</taxon>
        <taxon>Micromonosporales</taxon>
        <taxon>Micromonosporaceae</taxon>
        <taxon>Actinoplanes</taxon>
    </lineage>
</organism>
<evidence type="ECO:0008006" key="3">
    <source>
        <dbReference type="Google" id="ProtNLM"/>
    </source>
</evidence>
<dbReference type="Gene3D" id="2.40.380.10">
    <property type="entry name" value="FomD-like"/>
    <property type="match status" value="1"/>
</dbReference>
<name>A0A238YSM9_9ACTN</name>
<dbReference type="InterPro" id="IPR035930">
    <property type="entry name" value="FomD-like_sf"/>
</dbReference>
<sequence length="178" mass="20065">MASATFAIGATAVRRDVLDGRVWSAAAHRVLDDDGQRLTLCCWPGVTTYAPTTWIEWLGNRDDAVRKQGIPDLAAGRWDLGEWIWRDTVLLTWVGLDPDFSVQRFQAVSGGSTQWKINFERPVRRTAIGIDTFDLLLDLIADPARDRWSWKDEDVRHEALLYRVGVKDPCRGSVAAEP</sequence>
<evidence type="ECO:0000313" key="1">
    <source>
        <dbReference type="EMBL" id="SNR73603.1"/>
    </source>
</evidence>